<dbReference type="NCBIfam" id="NF009920">
    <property type="entry name" value="PRK13381.1"/>
    <property type="match status" value="1"/>
</dbReference>
<feature type="active site" evidence="11 12">
    <location>
        <position position="80"/>
    </location>
</feature>
<feature type="binding site" evidence="11 13">
    <location>
        <position position="174"/>
    </location>
    <ligand>
        <name>Zn(2+)</name>
        <dbReference type="ChEBI" id="CHEBI:29105"/>
        <label>2</label>
    </ligand>
</feature>
<dbReference type="GO" id="GO:0008237">
    <property type="term" value="F:metallopeptidase activity"/>
    <property type="evidence" value="ECO:0007669"/>
    <property type="project" value="UniProtKB-KW"/>
</dbReference>
<dbReference type="HAMAP" id="MF_00550">
    <property type="entry name" value="Aminopeptidase_M20"/>
    <property type="match status" value="1"/>
</dbReference>
<evidence type="ECO:0000256" key="7">
    <source>
        <dbReference type="ARBA" id="ARBA00022723"/>
    </source>
</evidence>
<accession>A0A4R6BX93</accession>
<dbReference type="InterPro" id="IPR002933">
    <property type="entry name" value="Peptidase_M20"/>
</dbReference>
<dbReference type="NCBIfam" id="NF003976">
    <property type="entry name" value="PRK05469.1"/>
    <property type="match status" value="1"/>
</dbReference>
<keyword evidence="9 11" id="KW-0862">Zinc</keyword>
<dbReference type="Proteomes" id="UP000294802">
    <property type="component" value="Unassembled WGS sequence"/>
</dbReference>
<dbReference type="GO" id="GO:0008270">
    <property type="term" value="F:zinc ion binding"/>
    <property type="evidence" value="ECO:0007669"/>
    <property type="project" value="UniProtKB-UniRule"/>
</dbReference>
<dbReference type="InterPro" id="IPR010161">
    <property type="entry name" value="Peptidase_M20B"/>
</dbReference>
<dbReference type="Pfam" id="PF01546">
    <property type="entry name" value="Peptidase_M20"/>
    <property type="match status" value="1"/>
</dbReference>
<dbReference type="PANTHER" id="PTHR42994">
    <property type="entry name" value="PEPTIDASE T"/>
    <property type="match status" value="1"/>
</dbReference>
<dbReference type="EMBL" id="SCWB01000003">
    <property type="protein sequence ID" value="TDM12616.1"/>
    <property type="molecule type" value="Genomic_DNA"/>
</dbReference>
<dbReference type="RefSeq" id="WP_133443226.1">
    <property type="nucleotide sequence ID" value="NZ_SCWB01000003.1"/>
</dbReference>
<dbReference type="Gene3D" id="3.30.70.360">
    <property type="match status" value="1"/>
</dbReference>
<evidence type="ECO:0000256" key="8">
    <source>
        <dbReference type="ARBA" id="ARBA00022801"/>
    </source>
</evidence>
<comment type="function">
    <text evidence="11">Cleaves the N-terminal amino acid of tripeptides.</text>
</comment>
<feature type="domain" description="Peptidase M20 dimerisation" evidence="14">
    <location>
        <begin position="205"/>
        <end position="306"/>
    </location>
</feature>
<keyword evidence="6 11" id="KW-0645">Protease</keyword>
<dbReference type="GO" id="GO:0045148">
    <property type="term" value="F:tripeptide aminopeptidase activity"/>
    <property type="evidence" value="ECO:0007669"/>
    <property type="project" value="UniProtKB-UniRule"/>
</dbReference>
<evidence type="ECO:0000313" key="15">
    <source>
        <dbReference type="EMBL" id="TDM12616.1"/>
    </source>
</evidence>
<dbReference type="Gene3D" id="3.40.630.10">
    <property type="entry name" value="Zn peptidases"/>
    <property type="match status" value="1"/>
</dbReference>
<protein>
    <recommendedName>
        <fullName evidence="11">Peptidase T</fullName>
        <ecNumber evidence="11">3.4.11.4</ecNumber>
    </recommendedName>
    <alternativeName>
        <fullName evidence="11">Aminotripeptidase</fullName>
        <shortName evidence="11">Tripeptidase</shortName>
    </alternativeName>
    <alternativeName>
        <fullName evidence="11">Tripeptide aminopeptidase</fullName>
    </alternativeName>
</protein>
<feature type="binding site" evidence="11 13">
    <location>
        <position position="196"/>
    </location>
    <ligand>
        <name>Zn(2+)</name>
        <dbReference type="ChEBI" id="CHEBI:29105"/>
        <label>1</label>
    </ligand>
</feature>
<keyword evidence="10 11" id="KW-0482">Metalloprotease</keyword>
<dbReference type="FunFam" id="3.30.70.360:FF:000002">
    <property type="entry name" value="Peptidase T"/>
    <property type="match status" value="1"/>
</dbReference>
<evidence type="ECO:0000313" key="16">
    <source>
        <dbReference type="Proteomes" id="UP000294802"/>
    </source>
</evidence>
<evidence type="ECO:0000256" key="5">
    <source>
        <dbReference type="ARBA" id="ARBA00022490"/>
    </source>
</evidence>
<dbReference type="OrthoDB" id="9804934at2"/>
<dbReference type="PROSITE" id="PS00758">
    <property type="entry name" value="ARGE_DAPE_CPG2_1"/>
    <property type="match status" value="1"/>
</dbReference>
<dbReference type="InterPro" id="IPR001261">
    <property type="entry name" value="ArgE/DapE_CS"/>
</dbReference>
<comment type="cofactor">
    <cofactor evidence="11 13">
        <name>Zn(2+)</name>
        <dbReference type="ChEBI" id="CHEBI:29105"/>
    </cofactor>
    <text evidence="11 13">Binds 2 Zn(2+) ions per subunit.</text>
</comment>
<feature type="binding site" evidence="11 13">
    <location>
        <position position="78"/>
    </location>
    <ligand>
        <name>Zn(2+)</name>
        <dbReference type="ChEBI" id="CHEBI:29105"/>
        <label>1</label>
    </ligand>
</feature>
<keyword evidence="8 11" id="KW-0378">Hydrolase</keyword>
<comment type="caution">
    <text evidence="15">The sequence shown here is derived from an EMBL/GenBank/DDBJ whole genome shotgun (WGS) entry which is preliminary data.</text>
</comment>
<feature type="binding site" evidence="11 13">
    <location>
        <position position="139"/>
    </location>
    <ligand>
        <name>Zn(2+)</name>
        <dbReference type="ChEBI" id="CHEBI:29105"/>
        <label>2</label>
    </ligand>
</feature>
<evidence type="ECO:0000256" key="11">
    <source>
        <dbReference type="HAMAP-Rule" id="MF_00550"/>
    </source>
</evidence>
<dbReference type="GO" id="GO:0006508">
    <property type="term" value="P:proteolysis"/>
    <property type="evidence" value="ECO:0007669"/>
    <property type="project" value="UniProtKB-UniRule"/>
</dbReference>
<dbReference type="PANTHER" id="PTHR42994:SF1">
    <property type="entry name" value="PEPTIDASE T"/>
    <property type="match status" value="1"/>
</dbReference>
<gene>
    <name evidence="11 15" type="primary">pepT</name>
    <name evidence="15" type="ORF">ERX29_03125</name>
</gene>
<evidence type="ECO:0000256" key="1">
    <source>
        <dbReference type="ARBA" id="ARBA00000870"/>
    </source>
</evidence>
<evidence type="ECO:0000256" key="10">
    <source>
        <dbReference type="ARBA" id="ARBA00023049"/>
    </source>
</evidence>
<organism evidence="15 16">
    <name type="scientific">Macrococcus lamae</name>
    <dbReference type="NCBI Taxonomy" id="198484"/>
    <lineage>
        <taxon>Bacteria</taxon>
        <taxon>Bacillati</taxon>
        <taxon>Bacillota</taxon>
        <taxon>Bacilli</taxon>
        <taxon>Bacillales</taxon>
        <taxon>Staphylococcaceae</taxon>
        <taxon>Macrococcus</taxon>
    </lineage>
</organism>
<dbReference type="NCBIfam" id="TIGR01882">
    <property type="entry name" value="peptidase-T"/>
    <property type="match status" value="1"/>
</dbReference>
<keyword evidence="5 11" id="KW-0963">Cytoplasm</keyword>
<feature type="binding site" evidence="11 13">
    <location>
        <position position="139"/>
    </location>
    <ligand>
        <name>Zn(2+)</name>
        <dbReference type="ChEBI" id="CHEBI:29105"/>
        <label>1</label>
    </ligand>
</feature>
<sequence>MKQQIIERLSRYVKIDTQSDAFSETTPSTEKQWELLRLLEEEIKALDLNVSIDDKGYLMATLPANTDKKVPVIGLLAHVDTATDFTGTNVSPQIIENYDGKDITLKSGLVIDTTTFPELKNYEGHTMMTTDGKTLLGADNKAGITAIMEAVIYLLQHPEIKHGEIRFAFTPDEEIGRGPHHFDVARFGADFAYTIDGGRLGELQYESFNAAGVEARFYGVNVHPGSAKDKMINALTLGIEFNSTLPVDEVPEKTEDYAGFYHLMAMEGSVEESVLRYIIRDHDKEKFAARKALMDQTAKTMASKYGEEKVSLSITDQYFNMGEKITPYPELTEIPQEVMKELGIEPIIEPIRGGTDGSQLSYMGLPTPNIFTGADNFHGPYEYASIDNLEKSVQTIVGIVSKFETKA</sequence>
<dbReference type="InterPro" id="IPR011650">
    <property type="entry name" value="Peptidase_M20_dimer"/>
</dbReference>
<evidence type="ECO:0000256" key="9">
    <source>
        <dbReference type="ARBA" id="ARBA00022833"/>
    </source>
</evidence>
<dbReference type="SUPFAM" id="SSF55031">
    <property type="entry name" value="Bacterial exopeptidase dimerisation domain"/>
    <property type="match status" value="1"/>
</dbReference>
<comment type="catalytic activity">
    <reaction evidence="1 11">
        <text>Release of the N-terminal residue from a tripeptide.</text>
        <dbReference type="EC" id="3.4.11.4"/>
    </reaction>
</comment>
<evidence type="ECO:0000259" key="14">
    <source>
        <dbReference type="Pfam" id="PF07687"/>
    </source>
</evidence>
<name>A0A4R6BX93_9STAP</name>
<evidence type="ECO:0000256" key="3">
    <source>
        <dbReference type="ARBA" id="ARBA00009692"/>
    </source>
</evidence>
<evidence type="ECO:0000256" key="12">
    <source>
        <dbReference type="PIRSR" id="PIRSR037215-1"/>
    </source>
</evidence>
<dbReference type="InterPro" id="IPR036264">
    <property type="entry name" value="Bact_exopeptidase_dim_dom"/>
</dbReference>
<dbReference type="SUPFAM" id="SSF53187">
    <property type="entry name" value="Zn-dependent exopeptidases"/>
    <property type="match status" value="1"/>
</dbReference>
<evidence type="ECO:0000256" key="4">
    <source>
        <dbReference type="ARBA" id="ARBA00022438"/>
    </source>
</evidence>
<feature type="binding site" evidence="11 13">
    <location>
        <position position="378"/>
    </location>
    <ligand>
        <name>Zn(2+)</name>
        <dbReference type="ChEBI" id="CHEBI:29105"/>
        <label>2</label>
    </ligand>
</feature>
<dbReference type="Pfam" id="PF07687">
    <property type="entry name" value="M20_dimer"/>
    <property type="match status" value="1"/>
</dbReference>
<dbReference type="GO" id="GO:0005829">
    <property type="term" value="C:cytosol"/>
    <property type="evidence" value="ECO:0007669"/>
    <property type="project" value="TreeGrafter"/>
</dbReference>
<dbReference type="GO" id="GO:0043171">
    <property type="term" value="P:peptide catabolic process"/>
    <property type="evidence" value="ECO:0007669"/>
    <property type="project" value="UniProtKB-UniRule"/>
</dbReference>
<dbReference type="PROSITE" id="PS00759">
    <property type="entry name" value="ARGE_DAPE_CPG2_2"/>
    <property type="match status" value="1"/>
</dbReference>
<proteinExistence type="inferred from homology"/>
<dbReference type="CDD" id="cd03892">
    <property type="entry name" value="M20_peptT"/>
    <property type="match status" value="1"/>
</dbReference>
<dbReference type="AlphaFoldDB" id="A0A4R6BX93"/>
<feature type="active site" description="Proton acceptor" evidence="11 12">
    <location>
        <position position="173"/>
    </location>
</feature>
<dbReference type="EC" id="3.4.11.4" evidence="11"/>
<evidence type="ECO:0000256" key="6">
    <source>
        <dbReference type="ARBA" id="ARBA00022670"/>
    </source>
</evidence>
<reference evidence="15 16" key="1">
    <citation type="submission" date="2019-01" db="EMBL/GenBank/DDBJ databases">
        <title>Draft genome sequences of the type strains of six Macrococcus species.</title>
        <authorList>
            <person name="Mazhar S."/>
            <person name="Altermann E."/>
            <person name="Hill C."/>
            <person name="Mcauliffe O."/>
        </authorList>
    </citation>
    <scope>NUCLEOTIDE SEQUENCE [LARGE SCALE GENOMIC DNA]</scope>
    <source>
        <strain evidence="15 16">CCM4815</strain>
    </source>
</reference>
<dbReference type="PIRSF" id="PIRSF037215">
    <property type="entry name" value="Peptidase_M20B"/>
    <property type="match status" value="1"/>
</dbReference>
<evidence type="ECO:0000256" key="2">
    <source>
        <dbReference type="ARBA" id="ARBA00004496"/>
    </source>
</evidence>
<comment type="similarity">
    <text evidence="3 11">Belongs to the peptidase M20B family.</text>
</comment>
<comment type="subcellular location">
    <subcellularLocation>
        <location evidence="2 11">Cytoplasm</location>
    </subcellularLocation>
</comment>
<evidence type="ECO:0000256" key="13">
    <source>
        <dbReference type="PIRSR" id="PIRSR037215-2"/>
    </source>
</evidence>
<keyword evidence="4 11" id="KW-0031">Aminopeptidase</keyword>
<keyword evidence="16" id="KW-1185">Reference proteome</keyword>
<keyword evidence="7 11" id="KW-0479">Metal-binding</keyword>